<dbReference type="RefSeq" id="WP_158538703.1">
    <property type="nucleotide sequence ID" value="NZ_QLLL01000009.1"/>
</dbReference>
<dbReference type="InterPro" id="IPR005625">
    <property type="entry name" value="PepSY-ass_TM"/>
</dbReference>
<dbReference type="AlphaFoldDB" id="A0A327Q7P4"/>
<organism evidence="2 3">
    <name type="scientific">Chitinophaga skermanii</name>
    <dbReference type="NCBI Taxonomy" id="331697"/>
    <lineage>
        <taxon>Bacteria</taxon>
        <taxon>Pseudomonadati</taxon>
        <taxon>Bacteroidota</taxon>
        <taxon>Chitinophagia</taxon>
        <taxon>Chitinophagales</taxon>
        <taxon>Chitinophagaceae</taxon>
        <taxon>Chitinophaga</taxon>
    </lineage>
</organism>
<dbReference type="EMBL" id="QLLL01000009">
    <property type="protein sequence ID" value="RAI99751.1"/>
    <property type="molecule type" value="Genomic_DNA"/>
</dbReference>
<name>A0A327Q7P4_9BACT</name>
<dbReference type="OrthoDB" id="6307929at2"/>
<feature type="transmembrane region" description="Helical" evidence="1">
    <location>
        <begin position="186"/>
        <end position="205"/>
    </location>
</feature>
<evidence type="ECO:0000313" key="2">
    <source>
        <dbReference type="EMBL" id="RAI99751.1"/>
    </source>
</evidence>
<sequence length="349" mass="39085">MKKIFKIHSLAGIIAGALLLLLSLTGSLLVFSDEIDEAMHPMLFHVQPQGERKPLDSIYQAAAKSLEGNPIMNILRLPQEPNATCILRAEYGPERRIYVVVNPYTAEVIAQRSNTGYFSGWVMYLHFTLLSGFKGAWVILITGILFAISIITGIIIYRKSFAKVLTFKTKLEWRNKNRRWRNLHRIIGVWALIFNLIIVVTGIMMEIKVVNARKNGKVIQSTDLSAISFDALYTKAKEVFPDLRIMGIRTPKKQGDPVLFMGNTGGTKFFGEYNSSVALSATGEVKKLTNLNKATFGQKFQACIAPLHFGNFGGLFVKIIWCLLGLTPGILALSGSWILYKRTSKKKRK</sequence>
<dbReference type="Pfam" id="PF03929">
    <property type="entry name" value="PepSY_TM"/>
    <property type="match status" value="1"/>
</dbReference>
<protein>
    <submittedName>
        <fullName evidence="2">Putative iron-regulated membrane protein</fullName>
    </submittedName>
</protein>
<feature type="transmembrane region" description="Helical" evidence="1">
    <location>
        <begin position="315"/>
        <end position="340"/>
    </location>
</feature>
<gene>
    <name evidence="2" type="ORF">LX64_04304</name>
</gene>
<keyword evidence="1" id="KW-0812">Transmembrane</keyword>
<proteinExistence type="predicted"/>
<reference evidence="2 3" key="1">
    <citation type="submission" date="2018-06" db="EMBL/GenBank/DDBJ databases">
        <title>Genomic Encyclopedia of Archaeal and Bacterial Type Strains, Phase II (KMG-II): from individual species to whole genera.</title>
        <authorList>
            <person name="Goeker M."/>
        </authorList>
    </citation>
    <scope>NUCLEOTIDE SEQUENCE [LARGE SCALE GENOMIC DNA]</scope>
    <source>
        <strain evidence="2 3">DSM 23857</strain>
    </source>
</reference>
<keyword evidence="3" id="KW-1185">Reference proteome</keyword>
<comment type="caution">
    <text evidence="2">The sequence shown here is derived from an EMBL/GenBank/DDBJ whole genome shotgun (WGS) entry which is preliminary data.</text>
</comment>
<evidence type="ECO:0000256" key="1">
    <source>
        <dbReference type="SAM" id="Phobius"/>
    </source>
</evidence>
<dbReference type="PANTHER" id="PTHR34219">
    <property type="entry name" value="IRON-REGULATED INNER MEMBRANE PROTEIN-RELATED"/>
    <property type="match status" value="1"/>
</dbReference>
<keyword evidence="1" id="KW-0472">Membrane</keyword>
<dbReference type="Proteomes" id="UP000249547">
    <property type="component" value="Unassembled WGS sequence"/>
</dbReference>
<evidence type="ECO:0000313" key="3">
    <source>
        <dbReference type="Proteomes" id="UP000249547"/>
    </source>
</evidence>
<feature type="transmembrane region" description="Helical" evidence="1">
    <location>
        <begin position="135"/>
        <end position="157"/>
    </location>
</feature>
<keyword evidence="1" id="KW-1133">Transmembrane helix</keyword>
<accession>A0A327Q7P4</accession>